<keyword evidence="11" id="KW-1185">Reference proteome</keyword>
<dbReference type="InterPro" id="IPR003781">
    <property type="entry name" value="CoA-bd"/>
</dbReference>
<dbReference type="RefSeq" id="WP_068358178.1">
    <property type="nucleotide sequence ID" value="NZ_CP019337.1"/>
</dbReference>
<dbReference type="InterPro" id="IPR036291">
    <property type="entry name" value="NAD(P)-bd_dom_sf"/>
</dbReference>
<dbReference type="InterPro" id="IPR005810">
    <property type="entry name" value="CoA_lig_alpha"/>
</dbReference>
<dbReference type="InterPro" id="IPR017440">
    <property type="entry name" value="Cit_synth/succinyl-CoA_lig_AS"/>
</dbReference>
<dbReference type="PIRSF" id="PIRSF001553">
    <property type="entry name" value="SucCS_alpha"/>
    <property type="match status" value="1"/>
</dbReference>
<dbReference type="SMART" id="SM00881">
    <property type="entry name" value="CoA_binding"/>
    <property type="match status" value="1"/>
</dbReference>
<comment type="similarity">
    <text evidence="5 7">Belongs to the succinate/malate CoA ligase alpha subunit family.</text>
</comment>
<dbReference type="InterPro" id="IPR016102">
    <property type="entry name" value="Succinyl-CoA_synth-like"/>
</dbReference>
<comment type="catalytic activity">
    <reaction evidence="5 8">
        <text>succinate + ATP + CoA = succinyl-CoA + ADP + phosphate</text>
        <dbReference type="Rhea" id="RHEA:17661"/>
        <dbReference type="ChEBI" id="CHEBI:30031"/>
        <dbReference type="ChEBI" id="CHEBI:30616"/>
        <dbReference type="ChEBI" id="CHEBI:43474"/>
        <dbReference type="ChEBI" id="CHEBI:57287"/>
        <dbReference type="ChEBI" id="CHEBI:57292"/>
        <dbReference type="ChEBI" id="CHEBI:456216"/>
        <dbReference type="EC" id="6.2.1.5"/>
    </reaction>
</comment>
<evidence type="ECO:0000256" key="8">
    <source>
        <dbReference type="RuleBase" id="RU000699"/>
    </source>
</evidence>
<dbReference type="PROSITE" id="PS00399">
    <property type="entry name" value="SUCCINYL_COA_LIG_2"/>
    <property type="match status" value="1"/>
</dbReference>
<dbReference type="InterPro" id="IPR033847">
    <property type="entry name" value="Citrt_syn/SCS-alpha_CS"/>
</dbReference>
<dbReference type="Gene3D" id="3.40.50.720">
    <property type="entry name" value="NAD(P)-binding Rossmann-like Domain"/>
    <property type="match status" value="1"/>
</dbReference>
<evidence type="ECO:0000256" key="4">
    <source>
        <dbReference type="ARBA" id="ARBA00022741"/>
    </source>
</evidence>
<evidence type="ECO:0000259" key="9">
    <source>
        <dbReference type="SMART" id="SM00881"/>
    </source>
</evidence>
<dbReference type="Pfam" id="PF02629">
    <property type="entry name" value="CoA_binding"/>
    <property type="match status" value="1"/>
</dbReference>
<dbReference type="EMBL" id="LSFL01000009">
    <property type="protein sequence ID" value="OBY67087.1"/>
    <property type="molecule type" value="Genomic_DNA"/>
</dbReference>
<organism evidence="10 11">
    <name type="scientific">Polaribacter reichenbachii</name>
    <dbReference type="NCBI Taxonomy" id="996801"/>
    <lineage>
        <taxon>Bacteria</taxon>
        <taxon>Pseudomonadati</taxon>
        <taxon>Bacteroidota</taxon>
        <taxon>Flavobacteriia</taxon>
        <taxon>Flavobacteriales</taxon>
        <taxon>Flavobacteriaceae</taxon>
    </lineage>
</organism>
<dbReference type="PANTHER" id="PTHR11117:SF2">
    <property type="entry name" value="SUCCINATE--COA LIGASE [ADP_GDP-FORMING] SUBUNIT ALPHA, MITOCHONDRIAL"/>
    <property type="match status" value="1"/>
</dbReference>
<feature type="binding site" evidence="5">
    <location>
        <begin position="96"/>
        <end position="98"/>
    </location>
    <ligand>
        <name>CoA</name>
        <dbReference type="ChEBI" id="CHEBI:57287"/>
    </ligand>
</feature>
<feature type="domain" description="CoA-binding" evidence="9">
    <location>
        <begin position="4"/>
        <end position="100"/>
    </location>
</feature>
<evidence type="ECO:0000313" key="11">
    <source>
        <dbReference type="Proteomes" id="UP000092612"/>
    </source>
</evidence>
<dbReference type="SUPFAM" id="SSF52210">
    <property type="entry name" value="Succinyl-CoA synthetase domains"/>
    <property type="match status" value="1"/>
</dbReference>
<evidence type="ECO:0000256" key="3">
    <source>
        <dbReference type="ARBA" id="ARBA00022598"/>
    </source>
</evidence>
<evidence type="ECO:0000256" key="7">
    <source>
        <dbReference type="RuleBase" id="RU000677"/>
    </source>
</evidence>
<dbReference type="OrthoDB" id="9807196at2"/>
<keyword evidence="2 5" id="KW-0816">Tricarboxylic acid cycle</keyword>
<dbReference type="PROSITE" id="PS01216">
    <property type="entry name" value="SUCCINYL_COA_LIG_1"/>
    <property type="match status" value="1"/>
</dbReference>
<gene>
    <name evidence="5" type="primary">sucD</name>
    <name evidence="10" type="ORF">LPB301_04525</name>
</gene>
<sequence>MSVLVNKNSNIIVQGFTGSEGTFHAGQMIDYGTNVVGGVTPGKGGQEHLGKPVFNTVAEAVEKVAADTSIIFVPPAFAADAIMESADAGIKVIICITEGIPTADMVKVKAYIADRDTRLVGPNCPGVITPDEAKVGIMPGFIFKKGRVGIVSKSGTLTYEAADQVVKQGFGITTAIGIGGDPIIGTTTKEAVEMLMNDDETEAIVMIGEIGGNLEAEAAQWIKADGNRKPVVGFIAGQTAPAGRTMGHAGAIVGGADDTAQAKMKILAANGVHVVSSPAKIGEMVANVLK</sequence>
<comment type="caution">
    <text evidence="10">The sequence shown here is derived from an EMBL/GenBank/DDBJ whole genome shotgun (WGS) entry which is preliminary data.</text>
</comment>
<feature type="active site" description="Tele-phosphohistidine intermediate" evidence="5 6">
    <location>
        <position position="248"/>
    </location>
</feature>
<feature type="binding site" evidence="5">
    <location>
        <position position="159"/>
    </location>
    <ligand>
        <name>substrate</name>
        <note>ligand shared with subunit beta</note>
    </ligand>
</feature>
<comment type="catalytic activity">
    <reaction evidence="5">
        <text>GTP + succinate + CoA = succinyl-CoA + GDP + phosphate</text>
        <dbReference type="Rhea" id="RHEA:22120"/>
        <dbReference type="ChEBI" id="CHEBI:30031"/>
        <dbReference type="ChEBI" id="CHEBI:37565"/>
        <dbReference type="ChEBI" id="CHEBI:43474"/>
        <dbReference type="ChEBI" id="CHEBI:57287"/>
        <dbReference type="ChEBI" id="CHEBI:57292"/>
        <dbReference type="ChEBI" id="CHEBI:58189"/>
    </reaction>
</comment>
<dbReference type="NCBIfam" id="TIGR01019">
    <property type="entry name" value="sucCoAalpha"/>
    <property type="match status" value="1"/>
</dbReference>
<dbReference type="GO" id="GO:0006099">
    <property type="term" value="P:tricarboxylic acid cycle"/>
    <property type="evidence" value="ECO:0007669"/>
    <property type="project" value="UniProtKB-UniRule"/>
</dbReference>
<dbReference type="GO" id="GO:0009361">
    <property type="term" value="C:succinate-CoA ligase complex (ADP-forming)"/>
    <property type="evidence" value="ECO:0007669"/>
    <property type="project" value="TreeGrafter"/>
</dbReference>
<dbReference type="GO" id="GO:0004775">
    <property type="term" value="F:succinate-CoA ligase (ADP-forming) activity"/>
    <property type="evidence" value="ECO:0007669"/>
    <property type="project" value="UniProtKB-UniRule"/>
</dbReference>
<dbReference type="NCBIfam" id="NF004230">
    <property type="entry name" value="PRK05678.1"/>
    <property type="match status" value="1"/>
</dbReference>
<dbReference type="Pfam" id="PF00549">
    <property type="entry name" value="Ligase_CoA"/>
    <property type="match status" value="1"/>
</dbReference>
<dbReference type="SUPFAM" id="SSF51735">
    <property type="entry name" value="NAD(P)-binding Rossmann-fold domains"/>
    <property type="match status" value="1"/>
</dbReference>
<evidence type="ECO:0000256" key="6">
    <source>
        <dbReference type="PIRSR" id="PIRSR001553-1"/>
    </source>
</evidence>
<name>A0A1B8U5E6_9FLAO</name>
<proteinExistence type="inferred from homology"/>
<dbReference type="PANTHER" id="PTHR11117">
    <property type="entry name" value="SUCCINYL-COA LIGASE SUBUNIT ALPHA"/>
    <property type="match status" value="1"/>
</dbReference>
<dbReference type="AlphaFoldDB" id="A0A1B8U5E6"/>
<dbReference type="PRINTS" id="PR01798">
    <property type="entry name" value="SCOASYNTHASE"/>
</dbReference>
<comment type="function">
    <text evidence="5 8">Succinyl-CoA synthetase functions in the citric acid cycle (TCA), coupling the hydrolysis of succinyl-CoA to the synthesis of either ATP or GTP and thus represents the only step of substrate-level phosphorylation in the TCA. The alpha subunit of the enzyme binds the substrates coenzyme A and phosphate, while succinate binding and nucleotide specificity is provided by the beta subunit.</text>
</comment>
<dbReference type="FunFam" id="3.40.50.720:FF:000002">
    <property type="entry name" value="Succinate--CoA ligase [ADP-forming] subunit alpha"/>
    <property type="match status" value="1"/>
</dbReference>
<dbReference type="KEGG" id="prn:BW723_15265"/>
<evidence type="ECO:0000256" key="5">
    <source>
        <dbReference type="HAMAP-Rule" id="MF_01988"/>
    </source>
</evidence>
<dbReference type="FunFam" id="3.40.50.261:FF:000006">
    <property type="entry name" value="Succinate--CoA ligase [ADP-forming] subunit alpha"/>
    <property type="match status" value="1"/>
</dbReference>
<dbReference type="HAMAP" id="MF_01988">
    <property type="entry name" value="Succ_CoA_alpha"/>
    <property type="match status" value="1"/>
</dbReference>
<dbReference type="GO" id="GO:0000166">
    <property type="term" value="F:nucleotide binding"/>
    <property type="evidence" value="ECO:0007669"/>
    <property type="project" value="UniProtKB-KW"/>
</dbReference>
<evidence type="ECO:0000313" key="10">
    <source>
        <dbReference type="EMBL" id="OBY67087.1"/>
    </source>
</evidence>
<dbReference type="GO" id="GO:0004776">
    <property type="term" value="F:succinate-CoA ligase (GDP-forming) activity"/>
    <property type="evidence" value="ECO:0007669"/>
    <property type="project" value="RHEA"/>
</dbReference>
<comment type="pathway">
    <text evidence="1 5 8">Carbohydrate metabolism; tricarboxylic acid cycle; succinate from succinyl-CoA (ligase route): step 1/1.</text>
</comment>
<dbReference type="STRING" id="996801.BW723_15265"/>
<dbReference type="EC" id="6.2.1.5" evidence="5"/>
<protein>
    <recommendedName>
        <fullName evidence="5">Succinate--CoA ligase [ADP-forming] subunit alpha</fullName>
        <ecNumber evidence="5">6.2.1.5</ecNumber>
    </recommendedName>
    <alternativeName>
        <fullName evidence="5">Succinyl-CoA synthetase subunit alpha</fullName>
        <shortName evidence="5">SCS-alpha</shortName>
    </alternativeName>
</protein>
<dbReference type="UniPathway" id="UPA00223">
    <property type="reaction ID" value="UER00999"/>
</dbReference>
<feature type="binding site" evidence="5">
    <location>
        <begin position="17"/>
        <end position="20"/>
    </location>
    <ligand>
        <name>CoA</name>
        <dbReference type="ChEBI" id="CHEBI:57287"/>
    </ligand>
</feature>
<keyword evidence="4 5" id="KW-0547">Nucleotide-binding</keyword>
<dbReference type="Proteomes" id="UP000092612">
    <property type="component" value="Unassembled WGS sequence"/>
</dbReference>
<evidence type="ECO:0000256" key="1">
    <source>
        <dbReference type="ARBA" id="ARBA00005064"/>
    </source>
</evidence>
<reference evidence="11" key="1">
    <citation type="submission" date="2016-02" db="EMBL/GenBank/DDBJ databases">
        <title>Paenibacillus sp. LPB0068, isolated from Crassostrea gigas.</title>
        <authorList>
            <person name="Shin S.-K."/>
            <person name="Yi H."/>
        </authorList>
    </citation>
    <scope>NUCLEOTIDE SEQUENCE [LARGE SCALE GENOMIC DNA]</scope>
    <source>
        <strain evidence="11">KCTC 23969</strain>
    </source>
</reference>
<accession>A0A1B8U5E6</accession>
<evidence type="ECO:0000256" key="2">
    <source>
        <dbReference type="ARBA" id="ARBA00022532"/>
    </source>
</evidence>
<dbReference type="InterPro" id="IPR005811">
    <property type="entry name" value="SUCC_ACL_C"/>
</dbReference>
<feature type="binding site" evidence="5">
    <location>
        <position position="43"/>
    </location>
    <ligand>
        <name>CoA</name>
        <dbReference type="ChEBI" id="CHEBI:57287"/>
    </ligand>
</feature>
<keyword evidence="3 5" id="KW-0436">Ligase</keyword>
<comment type="subunit">
    <text evidence="5 8">Heterotetramer of two alpha and two beta subunits.</text>
</comment>
<dbReference type="Gene3D" id="3.40.50.261">
    <property type="entry name" value="Succinyl-CoA synthetase domains"/>
    <property type="match status" value="1"/>
</dbReference>